<feature type="signal peptide" evidence="2">
    <location>
        <begin position="1"/>
        <end position="24"/>
    </location>
</feature>
<dbReference type="AlphaFoldDB" id="A0A841D7S7"/>
<evidence type="ECO:0000313" key="4">
    <source>
        <dbReference type="Proteomes" id="UP000562352"/>
    </source>
</evidence>
<dbReference type="Proteomes" id="UP000562352">
    <property type="component" value="Unassembled WGS sequence"/>
</dbReference>
<sequence>MGFFEKKAVAAALGVAVAAMPLSAQEASASAAAPFTPQGVCGAGFKKVSETGVQASDPPGSPVIGNVYLLYRSATREYCAVTMKTASPRAAARMRVGLGTMTRALLSMQEMTGRYKRYIGPLKLRTNVKCIRYSGMIQLPGEDPVVGQDRFGSCPGGTPTRSKRVGKKARGV</sequence>
<evidence type="ECO:0000256" key="1">
    <source>
        <dbReference type="SAM" id="MobiDB-lite"/>
    </source>
</evidence>
<accession>A0A841D7S7</accession>
<reference evidence="3 4" key="1">
    <citation type="submission" date="2020-08" db="EMBL/GenBank/DDBJ databases">
        <title>Genomic Encyclopedia of Type Strains, Phase III (KMG-III): the genomes of soil and plant-associated and newly described type strains.</title>
        <authorList>
            <person name="Whitman W."/>
        </authorList>
    </citation>
    <scope>NUCLEOTIDE SEQUENCE [LARGE SCALE GENOMIC DNA]</scope>
    <source>
        <strain evidence="3 4">CECT 3303</strain>
    </source>
</reference>
<gene>
    <name evidence="3" type="ORF">FHS22_005974</name>
</gene>
<dbReference type="RefSeq" id="WP_184946975.1">
    <property type="nucleotide sequence ID" value="NZ_BAAAWZ010000001.1"/>
</dbReference>
<protein>
    <submittedName>
        <fullName evidence="3">Uncharacterized protein</fullName>
    </submittedName>
</protein>
<keyword evidence="2" id="KW-0732">Signal</keyword>
<proteinExistence type="predicted"/>
<organism evidence="3 4">
    <name type="scientific">Planomonospora venezuelensis</name>
    <dbReference type="NCBI Taxonomy" id="1999"/>
    <lineage>
        <taxon>Bacteria</taxon>
        <taxon>Bacillati</taxon>
        <taxon>Actinomycetota</taxon>
        <taxon>Actinomycetes</taxon>
        <taxon>Streptosporangiales</taxon>
        <taxon>Streptosporangiaceae</taxon>
        <taxon>Planomonospora</taxon>
    </lineage>
</organism>
<comment type="caution">
    <text evidence="3">The sequence shown here is derived from an EMBL/GenBank/DDBJ whole genome shotgun (WGS) entry which is preliminary data.</text>
</comment>
<evidence type="ECO:0000256" key="2">
    <source>
        <dbReference type="SAM" id="SignalP"/>
    </source>
</evidence>
<keyword evidence="4" id="KW-1185">Reference proteome</keyword>
<name>A0A841D7S7_PLAVE</name>
<feature type="chain" id="PRO_5039160687" evidence="2">
    <location>
        <begin position="25"/>
        <end position="172"/>
    </location>
</feature>
<feature type="compositionally biased region" description="Basic residues" evidence="1">
    <location>
        <begin position="161"/>
        <end position="172"/>
    </location>
</feature>
<evidence type="ECO:0000313" key="3">
    <source>
        <dbReference type="EMBL" id="MBB5966682.1"/>
    </source>
</evidence>
<feature type="region of interest" description="Disordered" evidence="1">
    <location>
        <begin position="150"/>
        <end position="172"/>
    </location>
</feature>
<dbReference type="EMBL" id="JACHJJ010000025">
    <property type="protein sequence ID" value="MBB5966682.1"/>
    <property type="molecule type" value="Genomic_DNA"/>
</dbReference>